<accession>A0A517LNH9</accession>
<gene>
    <name evidence="3" type="ORF">FKW77_002492</name>
</gene>
<feature type="compositionally biased region" description="Basic and acidic residues" evidence="1">
    <location>
        <begin position="91"/>
        <end position="110"/>
    </location>
</feature>
<feature type="region of interest" description="Disordered" evidence="1">
    <location>
        <begin position="45"/>
        <end position="192"/>
    </location>
</feature>
<dbReference type="AlphaFoldDB" id="A0A517LNH9"/>
<feature type="compositionally biased region" description="Low complexity" evidence="1">
    <location>
        <begin position="165"/>
        <end position="174"/>
    </location>
</feature>
<feature type="compositionally biased region" description="Polar residues" evidence="1">
    <location>
        <begin position="45"/>
        <end position="59"/>
    </location>
</feature>
<evidence type="ECO:0000256" key="2">
    <source>
        <dbReference type="SAM" id="SignalP"/>
    </source>
</evidence>
<feature type="compositionally biased region" description="Acidic residues" evidence="1">
    <location>
        <begin position="111"/>
        <end position="120"/>
    </location>
</feature>
<evidence type="ECO:0000313" key="4">
    <source>
        <dbReference type="Proteomes" id="UP000316270"/>
    </source>
</evidence>
<feature type="chain" id="PRO_5022231443" evidence="2">
    <location>
        <begin position="18"/>
        <end position="192"/>
    </location>
</feature>
<dbReference type="EMBL" id="CP042201">
    <property type="protein sequence ID" value="QDS77193.1"/>
    <property type="molecule type" value="Genomic_DNA"/>
</dbReference>
<feature type="signal peptide" evidence="2">
    <location>
        <begin position="1"/>
        <end position="17"/>
    </location>
</feature>
<protein>
    <submittedName>
        <fullName evidence="3">Uncharacterized protein</fullName>
    </submittedName>
</protein>
<dbReference type="Proteomes" id="UP000316270">
    <property type="component" value="Chromosome 17"/>
</dbReference>
<keyword evidence="4" id="KW-1185">Reference proteome</keyword>
<organism evidence="3 4">
    <name type="scientific">Venturia effusa</name>
    <dbReference type="NCBI Taxonomy" id="50376"/>
    <lineage>
        <taxon>Eukaryota</taxon>
        <taxon>Fungi</taxon>
        <taxon>Dikarya</taxon>
        <taxon>Ascomycota</taxon>
        <taxon>Pezizomycotina</taxon>
        <taxon>Dothideomycetes</taxon>
        <taxon>Pleosporomycetidae</taxon>
        <taxon>Venturiales</taxon>
        <taxon>Venturiaceae</taxon>
        <taxon>Venturia</taxon>
    </lineage>
</organism>
<evidence type="ECO:0000256" key="1">
    <source>
        <dbReference type="SAM" id="MobiDB-lite"/>
    </source>
</evidence>
<keyword evidence="2" id="KW-0732">Signal</keyword>
<reference evidence="3 4" key="1">
    <citation type="submission" date="2019-07" db="EMBL/GenBank/DDBJ databases">
        <title>Finished genome of Venturia effusa.</title>
        <authorList>
            <person name="Young C.A."/>
            <person name="Cox M.P."/>
            <person name="Ganley A.R.D."/>
            <person name="David W.J."/>
        </authorList>
    </citation>
    <scope>NUCLEOTIDE SEQUENCE [LARGE SCALE GENOMIC DNA]</scope>
    <source>
        <strain evidence="4">albino</strain>
    </source>
</reference>
<name>A0A517LNH9_9PEZI</name>
<sequence>MLPTVFLLATALLSAQALPNPSSSSGREIDTLQTRQFAGLEESHVVNTNTTTPSANVTLLQAPKAETGTASPGTPTKEGETKGPSNPVPQKDTETKSDKEDLDMAAKEFNDEAMEEMAEDAQERAAEEAEEREEQAQEMREEKEEMEMEKKEEAEDAKEDGKNGMGSSNSMNGMQLGSKNGAAQAKPLPPML</sequence>
<proteinExistence type="predicted"/>
<feature type="compositionally biased region" description="Basic and acidic residues" evidence="1">
    <location>
        <begin position="134"/>
        <end position="153"/>
    </location>
</feature>
<evidence type="ECO:0000313" key="3">
    <source>
        <dbReference type="EMBL" id="QDS77193.1"/>
    </source>
</evidence>